<gene>
    <name evidence="1" type="ORF">FWILDA_LOCUS8189</name>
</gene>
<accession>A0A9W4SQ75</accession>
<dbReference type="SUPFAM" id="SSF55874">
    <property type="entry name" value="ATPase domain of HSP90 chaperone/DNA topoisomerase II/histidine kinase"/>
    <property type="match status" value="1"/>
</dbReference>
<dbReference type="InterPro" id="IPR036890">
    <property type="entry name" value="HATPase_C_sf"/>
</dbReference>
<evidence type="ECO:0000313" key="1">
    <source>
        <dbReference type="EMBL" id="CAI2177645.1"/>
    </source>
</evidence>
<comment type="caution">
    <text evidence="1">The sequence shown here is derived from an EMBL/GenBank/DDBJ whole genome shotgun (WGS) entry which is preliminary data.</text>
</comment>
<keyword evidence="2" id="KW-1185">Reference proteome</keyword>
<proteinExistence type="predicted"/>
<dbReference type="Gene3D" id="3.30.565.10">
    <property type="entry name" value="Histidine kinase-like ATPase, C-terminal domain"/>
    <property type="match status" value="1"/>
</dbReference>
<organism evidence="1 2">
    <name type="scientific">Funneliformis geosporum</name>
    <dbReference type="NCBI Taxonomy" id="1117311"/>
    <lineage>
        <taxon>Eukaryota</taxon>
        <taxon>Fungi</taxon>
        <taxon>Fungi incertae sedis</taxon>
        <taxon>Mucoromycota</taxon>
        <taxon>Glomeromycotina</taxon>
        <taxon>Glomeromycetes</taxon>
        <taxon>Glomerales</taxon>
        <taxon>Glomeraceae</taxon>
        <taxon>Funneliformis</taxon>
    </lineage>
</organism>
<reference evidence="1" key="1">
    <citation type="submission" date="2022-08" db="EMBL/GenBank/DDBJ databases">
        <authorList>
            <person name="Kallberg Y."/>
            <person name="Tangrot J."/>
            <person name="Rosling A."/>
        </authorList>
    </citation>
    <scope>NUCLEOTIDE SEQUENCE</scope>
    <source>
        <strain evidence="1">Wild A</strain>
    </source>
</reference>
<name>A0A9W4SQ75_9GLOM</name>
<dbReference type="Proteomes" id="UP001153678">
    <property type="component" value="Unassembled WGS sequence"/>
</dbReference>
<dbReference type="AlphaFoldDB" id="A0A9W4SQ75"/>
<dbReference type="OrthoDB" id="276498at2759"/>
<evidence type="ECO:0000313" key="2">
    <source>
        <dbReference type="Proteomes" id="UP001153678"/>
    </source>
</evidence>
<sequence length="42" mass="4759">MDEIFVNVADNKVRDQEINVIKVDIDKEGGQFSVFNNGKGIY</sequence>
<dbReference type="EMBL" id="CAMKVN010001710">
    <property type="protein sequence ID" value="CAI2177645.1"/>
    <property type="molecule type" value="Genomic_DNA"/>
</dbReference>
<protein>
    <submittedName>
        <fullName evidence="1">18480_t:CDS:1</fullName>
    </submittedName>
</protein>